<dbReference type="GeneID" id="69590397"/>
<dbReference type="RefSeq" id="WP_055268842.1">
    <property type="nucleotide sequence ID" value="NZ_CACRSZ010000070.1"/>
</dbReference>
<accession>A0A174GA66</accession>
<dbReference type="EMBL" id="CACRSZ010000070">
    <property type="protein sequence ID" value="VYT43684.1"/>
    <property type="molecule type" value="Genomic_DNA"/>
</dbReference>
<protein>
    <submittedName>
        <fullName evidence="1">Uncharacterized protein</fullName>
    </submittedName>
</protein>
<sequence length="121" mass="13694">MSKRVAYFGTQGGGIPGHSFTAIIGEFSYEEEREVIRLDCDTTFKVFDGKRQFKFFNYGKYMCLAFPASPDDKRGGSITIVLIEGKDTSRKEILGAIETSSFLKKQFNRLCELYGVHMPQV</sequence>
<organism evidence="1 3">
    <name type="scientific">Bacteroides faecis</name>
    <dbReference type="NCBI Taxonomy" id="674529"/>
    <lineage>
        <taxon>Bacteria</taxon>
        <taxon>Pseudomonadati</taxon>
        <taxon>Bacteroidota</taxon>
        <taxon>Bacteroidia</taxon>
        <taxon>Bacteroidales</taxon>
        <taxon>Bacteroidaceae</taxon>
        <taxon>Bacteroides</taxon>
    </lineage>
</organism>
<name>A0A174GA66_9BACE</name>
<proteinExistence type="predicted"/>
<dbReference type="AlphaFoldDB" id="A0A174GA66"/>
<reference evidence="2" key="2">
    <citation type="submission" date="2019-11" db="EMBL/GenBank/DDBJ databases">
        <authorList>
            <person name="Feng L."/>
        </authorList>
    </citation>
    <scope>NUCLEOTIDE SEQUENCE</scope>
    <source>
        <strain evidence="2">BfaecisLFYP10</strain>
    </source>
</reference>
<dbReference type="Proteomes" id="UP000095606">
    <property type="component" value="Unassembled WGS sequence"/>
</dbReference>
<evidence type="ECO:0000313" key="1">
    <source>
        <dbReference type="EMBL" id="CUO59372.1"/>
    </source>
</evidence>
<gene>
    <name evidence="2" type="ORF">BFLFYP10_03296</name>
    <name evidence="1" type="ORF">ERS852461_00644</name>
</gene>
<accession>A0A6N2WLT9</accession>
<dbReference type="EMBL" id="CZAE01000002">
    <property type="protein sequence ID" value="CUO59372.1"/>
    <property type="molecule type" value="Genomic_DNA"/>
</dbReference>
<evidence type="ECO:0000313" key="3">
    <source>
        <dbReference type="Proteomes" id="UP000095606"/>
    </source>
</evidence>
<reference evidence="1 3" key="1">
    <citation type="submission" date="2015-09" db="EMBL/GenBank/DDBJ databases">
        <authorList>
            <consortium name="Pathogen Informatics"/>
        </authorList>
    </citation>
    <scope>NUCLEOTIDE SEQUENCE [LARGE SCALE GENOMIC DNA]</scope>
    <source>
        <strain evidence="1 3">2789STDY5834846</strain>
    </source>
</reference>
<evidence type="ECO:0000313" key="2">
    <source>
        <dbReference type="EMBL" id="VYT43684.1"/>
    </source>
</evidence>